<feature type="domain" description="Thioesterase" evidence="2">
    <location>
        <begin position="38"/>
        <end position="111"/>
    </location>
</feature>
<dbReference type="InterPro" id="IPR029069">
    <property type="entry name" value="HotDog_dom_sf"/>
</dbReference>
<protein>
    <submittedName>
        <fullName evidence="3">Hydroxyphenylacetyl-CoA thioesterase PaaI</fullName>
        <ecNumber evidence="3">3.1.2.-</ecNumber>
    </submittedName>
</protein>
<gene>
    <name evidence="3" type="primary">paaI</name>
    <name evidence="3" type="ORF">ACFPJ4_01270</name>
</gene>
<dbReference type="InterPro" id="IPR003736">
    <property type="entry name" value="PAAI_dom"/>
</dbReference>
<dbReference type="NCBIfam" id="TIGR02286">
    <property type="entry name" value="PaaD"/>
    <property type="match status" value="1"/>
</dbReference>
<keyword evidence="4" id="KW-1185">Reference proteome</keyword>
<dbReference type="EC" id="3.1.2.-" evidence="3"/>
<organism evidence="3 4">
    <name type="scientific">Lysinimonas soli</name>
    <dbReference type="NCBI Taxonomy" id="1074233"/>
    <lineage>
        <taxon>Bacteria</taxon>
        <taxon>Bacillati</taxon>
        <taxon>Actinomycetota</taxon>
        <taxon>Actinomycetes</taxon>
        <taxon>Micrococcales</taxon>
        <taxon>Microbacteriaceae</taxon>
        <taxon>Lysinimonas</taxon>
    </lineage>
</organism>
<dbReference type="EMBL" id="JBHSMG010000001">
    <property type="protein sequence ID" value="MFC5500863.1"/>
    <property type="molecule type" value="Genomic_DNA"/>
</dbReference>
<dbReference type="RefSeq" id="WP_386739751.1">
    <property type="nucleotide sequence ID" value="NZ_JBHSMG010000001.1"/>
</dbReference>
<evidence type="ECO:0000313" key="3">
    <source>
        <dbReference type="EMBL" id="MFC5500863.1"/>
    </source>
</evidence>
<evidence type="ECO:0000256" key="1">
    <source>
        <dbReference type="ARBA" id="ARBA00022801"/>
    </source>
</evidence>
<dbReference type="CDD" id="cd03443">
    <property type="entry name" value="PaaI_thioesterase"/>
    <property type="match status" value="1"/>
</dbReference>
<dbReference type="InterPro" id="IPR011973">
    <property type="entry name" value="PaaD"/>
</dbReference>
<dbReference type="NCBIfam" id="TIGR00369">
    <property type="entry name" value="unchar_dom_1"/>
    <property type="match status" value="1"/>
</dbReference>
<dbReference type="Proteomes" id="UP001596039">
    <property type="component" value="Unassembled WGS sequence"/>
</dbReference>
<proteinExistence type="predicted"/>
<dbReference type="PANTHER" id="PTHR42856:SF1">
    <property type="entry name" value="ACYL-COENZYME A THIOESTERASE PAAI"/>
    <property type="match status" value="1"/>
</dbReference>
<sequence>MLERDRASEALGITLVSTAGGRAVTTMTVGPQMLNGFDVVHGGLIFALADTAFAVACNEDDSMTLAAGAEISFLRPARLGQVLTATAELRARSGRSGIYDVQVVDETGAVIAEFRGKSRTVHR</sequence>
<comment type="caution">
    <text evidence="3">The sequence shown here is derived from an EMBL/GenBank/DDBJ whole genome shotgun (WGS) entry which is preliminary data.</text>
</comment>
<dbReference type="GO" id="GO:0016787">
    <property type="term" value="F:hydrolase activity"/>
    <property type="evidence" value="ECO:0007669"/>
    <property type="project" value="UniProtKB-KW"/>
</dbReference>
<dbReference type="InterPro" id="IPR006683">
    <property type="entry name" value="Thioestr_dom"/>
</dbReference>
<dbReference type="InterPro" id="IPR052723">
    <property type="entry name" value="Acyl-CoA_thioesterase_PaaI"/>
</dbReference>
<dbReference type="Gene3D" id="3.10.129.10">
    <property type="entry name" value="Hotdog Thioesterase"/>
    <property type="match status" value="1"/>
</dbReference>
<evidence type="ECO:0000259" key="2">
    <source>
        <dbReference type="Pfam" id="PF03061"/>
    </source>
</evidence>
<dbReference type="SUPFAM" id="SSF54637">
    <property type="entry name" value="Thioesterase/thiol ester dehydrase-isomerase"/>
    <property type="match status" value="1"/>
</dbReference>
<name>A0ABW0NMM7_9MICO</name>
<accession>A0ABW0NMM7</accession>
<dbReference type="Pfam" id="PF03061">
    <property type="entry name" value="4HBT"/>
    <property type="match status" value="1"/>
</dbReference>
<dbReference type="PANTHER" id="PTHR42856">
    <property type="entry name" value="ACYL-COENZYME A THIOESTERASE PAAI"/>
    <property type="match status" value="1"/>
</dbReference>
<reference evidence="4" key="1">
    <citation type="journal article" date="2019" name="Int. J. Syst. Evol. Microbiol.">
        <title>The Global Catalogue of Microorganisms (GCM) 10K type strain sequencing project: providing services to taxonomists for standard genome sequencing and annotation.</title>
        <authorList>
            <consortium name="The Broad Institute Genomics Platform"/>
            <consortium name="The Broad Institute Genome Sequencing Center for Infectious Disease"/>
            <person name="Wu L."/>
            <person name="Ma J."/>
        </authorList>
    </citation>
    <scope>NUCLEOTIDE SEQUENCE [LARGE SCALE GENOMIC DNA]</scope>
    <source>
        <strain evidence="4">CGMCC 4.6997</strain>
    </source>
</reference>
<keyword evidence="1 3" id="KW-0378">Hydrolase</keyword>
<evidence type="ECO:0000313" key="4">
    <source>
        <dbReference type="Proteomes" id="UP001596039"/>
    </source>
</evidence>